<proteinExistence type="predicted"/>
<dbReference type="InterPro" id="IPR009339">
    <property type="entry name" value="DUF998"/>
</dbReference>
<dbReference type="Pfam" id="PF06197">
    <property type="entry name" value="DUF998"/>
    <property type="match status" value="1"/>
</dbReference>
<keyword evidence="1" id="KW-0812">Transmembrane</keyword>
<evidence type="ECO:0000313" key="3">
    <source>
        <dbReference type="Proteomes" id="UP001165136"/>
    </source>
</evidence>
<keyword evidence="1" id="KW-0472">Membrane</keyword>
<feature type="transmembrane region" description="Helical" evidence="1">
    <location>
        <begin position="226"/>
        <end position="246"/>
    </location>
</feature>
<feature type="transmembrane region" description="Helical" evidence="1">
    <location>
        <begin position="92"/>
        <end position="112"/>
    </location>
</feature>
<name>A0A9W6VEU4_9PSEU</name>
<feature type="transmembrane region" description="Helical" evidence="1">
    <location>
        <begin position="193"/>
        <end position="214"/>
    </location>
</feature>
<comment type="caution">
    <text evidence="2">The sequence shown here is derived from an EMBL/GenBank/DDBJ whole genome shotgun (WGS) entry which is preliminary data.</text>
</comment>
<dbReference type="AlphaFoldDB" id="A0A9W6VEU4"/>
<protein>
    <recommendedName>
        <fullName evidence="4">DUF998 domain-containing protein</fullName>
    </recommendedName>
</protein>
<sequence>MWVRRPDARLNGVDQQRWPEQSQNTSLPCSSLAVRPTRCPDRLAQSLAWAGHGAFIFAAVLMAALHLVPQWGGDANPVTAMLSEYAYAPGRWMWALALTATSAGSAAVGIALHRTGLLTRWAATWLVVWCVAIFLVAVFHKDPQGGAVSLTGKLHLYATGIACAALPIAALALARRHRTRPPWHRFATWTRRLAVTAIPFFLPFIVPFALNMALGEGKIPTPATGLVERLMAGLELALLALLAVWAHRAATERPTEVPAALPVGSGQ</sequence>
<keyword evidence="3" id="KW-1185">Reference proteome</keyword>
<feature type="transmembrane region" description="Helical" evidence="1">
    <location>
        <begin position="121"/>
        <end position="139"/>
    </location>
</feature>
<evidence type="ECO:0000256" key="1">
    <source>
        <dbReference type="SAM" id="Phobius"/>
    </source>
</evidence>
<evidence type="ECO:0008006" key="4">
    <source>
        <dbReference type="Google" id="ProtNLM"/>
    </source>
</evidence>
<evidence type="ECO:0000313" key="2">
    <source>
        <dbReference type="EMBL" id="GLY63846.1"/>
    </source>
</evidence>
<dbReference type="Proteomes" id="UP001165136">
    <property type="component" value="Unassembled WGS sequence"/>
</dbReference>
<dbReference type="EMBL" id="BSTI01000001">
    <property type="protein sequence ID" value="GLY63846.1"/>
    <property type="molecule type" value="Genomic_DNA"/>
</dbReference>
<accession>A0A9W6VEU4</accession>
<organism evidence="2 3">
    <name type="scientific">Amycolatopsis taiwanensis</name>
    <dbReference type="NCBI Taxonomy" id="342230"/>
    <lineage>
        <taxon>Bacteria</taxon>
        <taxon>Bacillati</taxon>
        <taxon>Actinomycetota</taxon>
        <taxon>Actinomycetes</taxon>
        <taxon>Pseudonocardiales</taxon>
        <taxon>Pseudonocardiaceae</taxon>
        <taxon>Amycolatopsis</taxon>
    </lineage>
</organism>
<keyword evidence="1" id="KW-1133">Transmembrane helix</keyword>
<feature type="transmembrane region" description="Helical" evidence="1">
    <location>
        <begin position="154"/>
        <end position="173"/>
    </location>
</feature>
<gene>
    <name evidence="2" type="ORF">Atai01_04650</name>
</gene>
<feature type="transmembrane region" description="Helical" evidence="1">
    <location>
        <begin position="47"/>
        <end position="72"/>
    </location>
</feature>
<reference evidence="2" key="1">
    <citation type="submission" date="2023-03" db="EMBL/GenBank/DDBJ databases">
        <title>Amycolatopsis taiwanensis NBRC 103393.</title>
        <authorList>
            <person name="Ichikawa N."/>
            <person name="Sato H."/>
            <person name="Tonouchi N."/>
        </authorList>
    </citation>
    <scope>NUCLEOTIDE SEQUENCE</scope>
    <source>
        <strain evidence="2">NBRC 103393</strain>
    </source>
</reference>